<dbReference type="GO" id="GO:0004619">
    <property type="term" value="F:phosphoglycerate mutase activity"/>
    <property type="evidence" value="ECO:0007669"/>
    <property type="project" value="UniProtKB-EC"/>
</dbReference>
<evidence type="ECO:0000313" key="5">
    <source>
        <dbReference type="EMBL" id="PWJ74603.1"/>
    </source>
</evidence>
<dbReference type="EC" id="5.4.2.11" evidence="2"/>
<evidence type="ECO:0000256" key="4">
    <source>
        <dbReference type="ARBA" id="ARBA00023235"/>
    </source>
</evidence>
<evidence type="ECO:0000256" key="1">
    <source>
        <dbReference type="ARBA" id="ARBA00006717"/>
    </source>
</evidence>
<organism evidence="5 6">
    <name type="scientific">Murimonas intestini</name>
    <dbReference type="NCBI Taxonomy" id="1337051"/>
    <lineage>
        <taxon>Bacteria</taxon>
        <taxon>Bacillati</taxon>
        <taxon>Bacillota</taxon>
        <taxon>Clostridia</taxon>
        <taxon>Lachnospirales</taxon>
        <taxon>Lachnospiraceae</taxon>
        <taxon>Murimonas</taxon>
    </lineage>
</organism>
<name>A0AB73T2U0_9FIRM</name>
<dbReference type="SUPFAM" id="SSF53254">
    <property type="entry name" value="Phosphoglycerate mutase-like"/>
    <property type="match status" value="1"/>
</dbReference>
<dbReference type="Proteomes" id="UP000245412">
    <property type="component" value="Unassembled WGS sequence"/>
</dbReference>
<sequence>MTEIYALRHFRTDNNMKDVLNGRSIRLPVSEARQVECGVQIDKVYCSEALRCRQTLEKFLETNKAGEVEYTIELLERDLGDMEGRPRQEMISLYPDKFTGSRLDVFAAPPGGESFEELRERASSFLRRTGLDKEDIKEKSNILICSHNQFLKMLYFTIHKKEIKKAAWNALSFPFGEVIKIS</sequence>
<dbReference type="AlphaFoldDB" id="A0AB73T2U0"/>
<dbReference type="InterPro" id="IPR005952">
    <property type="entry name" value="Phosphogly_mut1"/>
</dbReference>
<accession>A0AB73T2U0</accession>
<keyword evidence="4" id="KW-0413">Isomerase</keyword>
<dbReference type="EMBL" id="QGGY01000008">
    <property type="protein sequence ID" value="PWJ74603.1"/>
    <property type="molecule type" value="Genomic_DNA"/>
</dbReference>
<keyword evidence="6" id="KW-1185">Reference proteome</keyword>
<evidence type="ECO:0000256" key="3">
    <source>
        <dbReference type="ARBA" id="ARBA00023152"/>
    </source>
</evidence>
<dbReference type="InterPro" id="IPR013078">
    <property type="entry name" value="His_Pase_superF_clade-1"/>
</dbReference>
<dbReference type="Pfam" id="PF00300">
    <property type="entry name" value="His_Phos_1"/>
    <property type="match status" value="1"/>
</dbReference>
<comment type="caution">
    <text evidence="5">The sequence shown here is derived from an EMBL/GenBank/DDBJ whole genome shotgun (WGS) entry which is preliminary data.</text>
</comment>
<dbReference type="GO" id="GO:0006096">
    <property type="term" value="P:glycolytic process"/>
    <property type="evidence" value="ECO:0007669"/>
    <property type="project" value="UniProtKB-KW"/>
</dbReference>
<protein>
    <recommendedName>
        <fullName evidence="2">phosphoglycerate mutase (2,3-diphosphoglycerate-dependent)</fullName>
        <ecNumber evidence="2">5.4.2.11</ecNumber>
    </recommendedName>
</protein>
<dbReference type="PANTHER" id="PTHR11931">
    <property type="entry name" value="PHOSPHOGLYCERATE MUTASE"/>
    <property type="match status" value="1"/>
</dbReference>
<evidence type="ECO:0000256" key="2">
    <source>
        <dbReference type="ARBA" id="ARBA00012028"/>
    </source>
</evidence>
<dbReference type="Gene3D" id="3.40.50.1240">
    <property type="entry name" value="Phosphoglycerate mutase-like"/>
    <property type="match status" value="1"/>
</dbReference>
<comment type="similarity">
    <text evidence="1">Belongs to the phosphoglycerate mutase family. BPG-dependent PGAM subfamily.</text>
</comment>
<gene>
    <name evidence="5" type="ORF">C7383_10832</name>
</gene>
<evidence type="ECO:0000313" key="6">
    <source>
        <dbReference type="Proteomes" id="UP000245412"/>
    </source>
</evidence>
<proteinExistence type="inferred from homology"/>
<dbReference type="RefSeq" id="WP_109627229.1">
    <property type="nucleotide sequence ID" value="NZ_CABJAT010000003.1"/>
</dbReference>
<dbReference type="InterPro" id="IPR029033">
    <property type="entry name" value="His_PPase_superfam"/>
</dbReference>
<keyword evidence="3" id="KW-0324">Glycolysis</keyword>
<reference evidence="5 6" key="1">
    <citation type="submission" date="2018-05" db="EMBL/GenBank/DDBJ databases">
        <authorList>
            <person name="Goeker M."/>
            <person name="Huntemann M."/>
            <person name="Clum A."/>
            <person name="Pillay M."/>
            <person name="Palaniappan K."/>
            <person name="Varghese N."/>
            <person name="Mikhailova N."/>
            <person name="Stamatis D."/>
            <person name="Reddy T."/>
            <person name="Daum C."/>
            <person name="Shapiro N."/>
            <person name="Ivanova N."/>
            <person name="Kyrpides N."/>
            <person name="Woyke T."/>
        </authorList>
    </citation>
    <scope>NUCLEOTIDE SEQUENCE [LARGE SCALE GENOMIC DNA]</scope>
    <source>
        <strain evidence="5 6">DSM 26524</strain>
    </source>
</reference>